<feature type="compositionally biased region" description="Polar residues" evidence="2">
    <location>
        <begin position="247"/>
        <end position="256"/>
    </location>
</feature>
<dbReference type="WBParaSite" id="MBELARI_LOCUS2731">
    <property type="protein sequence ID" value="MBELARI_LOCUS2731"/>
    <property type="gene ID" value="MBELARI_LOCUS2731"/>
</dbReference>
<feature type="compositionally biased region" description="Basic residues" evidence="2">
    <location>
        <begin position="478"/>
        <end position="487"/>
    </location>
</feature>
<feature type="coiled-coil region" evidence="1">
    <location>
        <begin position="37"/>
        <end position="64"/>
    </location>
</feature>
<protein>
    <submittedName>
        <fullName evidence="4">Uncharacterized protein</fullName>
    </submittedName>
</protein>
<reference evidence="4" key="1">
    <citation type="submission" date="2024-02" db="UniProtKB">
        <authorList>
            <consortium name="WormBaseParasite"/>
        </authorList>
    </citation>
    <scope>IDENTIFICATION</scope>
</reference>
<feature type="region of interest" description="Disordered" evidence="2">
    <location>
        <begin position="469"/>
        <end position="488"/>
    </location>
</feature>
<evidence type="ECO:0000256" key="2">
    <source>
        <dbReference type="SAM" id="MobiDB-lite"/>
    </source>
</evidence>
<dbReference type="AlphaFoldDB" id="A0AAF3F751"/>
<dbReference type="Proteomes" id="UP000887575">
    <property type="component" value="Unassembled WGS sequence"/>
</dbReference>
<feature type="region of interest" description="Disordered" evidence="2">
    <location>
        <begin position="235"/>
        <end position="261"/>
    </location>
</feature>
<sequence length="649" mass="72882">MPQLSLLRQDVIKDEDWKQRTESLSNASSTSTSEEQNSQLVLIIQKLNDENRLLREERKTRSLEMAKMERTLAGKCMETSQLREEKIASDAQREAQFRALQNEVASTRWRTKREFRLDSIDGISETQSNDQLIPSPWSSKFQLSKDSMKEEMLKNKLIMSLPMFQTPNDLPILPKGPGKIVQISKKKATLFPGSLKRPKYIVTDDNFDRLYQKMNESVSINGEEDPEIEVEIRKSPTGRGLADQELPDTTSTTPSFTEDPYGENGVVEYSNDEDTPFAGAASLETVLETAGTTMSTTITTTTTPYYSNDQDNEVGIGMGNTVEVTSSTESFPYTSPTTPPTILPPEYDIPGNGKPVSDFDYDSTTISASQDELEPSTTPEQKLTLSDNDLISEFKDPYINTDEMMDKVLDQGVEKLGTFSGEQYQKDFSVVPDFSGKGFIVSGTSHYKDTRVEGTIHGEKITQTQLDFSNPQMLGPYSRRKSKKAKKALGEKTQSVSIPLSKTYLKMLNDGEIDKKPSENFKKSEDNLNLFPIIYFYRNGSKVIEERKEMINGKEVSVNLTNPSLLGQDLLFSPGAIIHEQIRYSRNFRRLHGAKTRRSDSSDAPIPISKAHFVGLQSAEGALFSSSEVPLKVFDKKIVPKHKNSFKKI</sequence>
<accession>A0AAF3F751</accession>
<organism evidence="3 4">
    <name type="scientific">Mesorhabditis belari</name>
    <dbReference type="NCBI Taxonomy" id="2138241"/>
    <lineage>
        <taxon>Eukaryota</taxon>
        <taxon>Metazoa</taxon>
        <taxon>Ecdysozoa</taxon>
        <taxon>Nematoda</taxon>
        <taxon>Chromadorea</taxon>
        <taxon>Rhabditida</taxon>
        <taxon>Rhabditina</taxon>
        <taxon>Rhabditomorpha</taxon>
        <taxon>Rhabditoidea</taxon>
        <taxon>Rhabditidae</taxon>
        <taxon>Mesorhabditinae</taxon>
        <taxon>Mesorhabditis</taxon>
    </lineage>
</organism>
<feature type="region of interest" description="Disordered" evidence="2">
    <location>
        <begin position="327"/>
        <end position="362"/>
    </location>
</feature>
<evidence type="ECO:0000313" key="3">
    <source>
        <dbReference type="Proteomes" id="UP000887575"/>
    </source>
</evidence>
<keyword evidence="3" id="KW-1185">Reference proteome</keyword>
<feature type="compositionally biased region" description="Low complexity" evidence="2">
    <location>
        <begin position="327"/>
        <end position="336"/>
    </location>
</feature>
<evidence type="ECO:0000313" key="4">
    <source>
        <dbReference type="WBParaSite" id="MBELARI_LOCUS2731"/>
    </source>
</evidence>
<evidence type="ECO:0000256" key="1">
    <source>
        <dbReference type="SAM" id="Coils"/>
    </source>
</evidence>
<name>A0AAF3F751_9BILA</name>
<keyword evidence="1" id="KW-0175">Coiled coil</keyword>
<proteinExistence type="predicted"/>